<dbReference type="GO" id="GO:0006310">
    <property type="term" value="P:DNA recombination"/>
    <property type="evidence" value="ECO:0007669"/>
    <property type="project" value="UniProtKB-KW"/>
</dbReference>
<dbReference type="RefSeq" id="WP_105741263.1">
    <property type="nucleotide sequence ID" value="NZ_PVBR01000004.1"/>
</dbReference>
<reference evidence="5 6" key="1">
    <citation type="submission" date="2018-02" db="EMBL/GenBank/DDBJ databases">
        <title>The draft genome of Phyllobacterium sp. 1N-3.</title>
        <authorList>
            <person name="Liu L."/>
            <person name="Li L."/>
            <person name="Zhang X."/>
            <person name="Wang T."/>
            <person name="Liang L."/>
        </authorList>
    </citation>
    <scope>NUCLEOTIDE SEQUENCE [LARGE SCALE GENOMIC DNA]</scope>
    <source>
        <strain evidence="5 6">1N-3</strain>
    </source>
</reference>
<name>A0A2S9IV21_9HYPH</name>
<feature type="compositionally biased region" description="Basic residues" evidence="4">
    <location>
        <begin position="387"/>
        <end position="396"/>
    </location>
</feature>
<sequence length="563" mass="61806">MPTIRTEIGPSEVAGAKELAKAGQAKPFVFSDTVEKGLRLVVEGHSVRWQLNWGNKTKSLGGLDKLKNAKAARETARKVRDLLRDGVNPKAFLTGKAVGKSDGEATAAAEKATKVAAGGWTWETLVAEYTDGYLAKPRIVRGTLRPPSEGSVRTARDALSIPEADVLKEKLLTEMDIPDLEGVRDAAALRGKTPSRAFVANAKAALSFAKRKHAGKSGLHGVTRWWMEVQPLDETATQPRTRMPSLRDIGRVLYVAEKHRVAGGRKAARETSEVTVCAMWWLILTAQRSSAAMAVERARILPWPEGPAGWKVAAWEEAQMKSKRFHALPIPPRLVLLTERAIAVAPRESQFVFPRLAQKAGDADKPISTTATRDYLTRLRGVPPKSPKGRKRKDAKRKAQELKGRLVNHLEGVPHFSAHDLRRTFATVCSDRKVRPDAISAVLDHAGLETGQKMLRSADVTRLAYDYSQRLAVKAEAVEAWCTAVFEAVEAEWEANRPAPPLSFRAPPPPLAAVVAKVEDARRKGAFSPEAPWYVLMERVQQEERKGLSLAGLSRSEETEAEA</sequence>
<dbReference type="InterPro" id="IPR050808">
    <property type="entry name" value="Phage_Integrase"/>
</dbReference>
<dbReference type="Proteomes" id="UP000239434">
    <property type="component" value="Unassembled WGS sequence"/>
</dbReference>
<dbReference type="InterPro" id="IPR013762">
    <property type="entry name" value="Integrase-like_cat_sf"/>
</dbReference>
<comment type="caution">
    <text evidence="5">The sequence shown here is derived from an EMBL/GenBank/DDBJ whole genome shotgun (WGS) entry which is preliminary data.</text>
</comment>
<evidence type="ECO:0000313" key="6">
    <source>
        <dbReference type="Proteomes" id="UP000239434"/>
    </source>
</evidence>
<protein>
    <submittedName>
        <fullName evidence="5">Uncharacterized protein</fullName>
    </submittedName>
</protein>
<accession>A0A2S9IV21</accession>
<evidence type="ECO:0000256" key="3">
    <source>
        <dbReference type="ARBA" id="ARBA00023172"/>
    </source>
</evidence>
<dbReference type="PANTHER" id="PTHR30629">
    <property type="entry name" value="PROPHAGE INTEGRASE"/>
    <property type="match status" value="1"/>
</dbReference>
<dbReference type="InterPro" id="IPR011010">
    <property type="entry name" value="DNA_brk_join_enz"/>
</dbReference>
<evidence type="ECO:0000256" key="1">
    <source>
        <dbReference type="ARBA" id="ARBA00008857"/>
    </source>
</evidence>
<comment type="similarity">
    <text evidence="1">Belongs to the 'phage' integrase family.</text>
</comment>
<evidence type="ECO:0000313" key="5">
    <source>
        <dbReference type="EMBL" id="PRD44377.1"/>
    </source>
</evidence>
<dbReference type="GO" id="GO:0003677">
    <property type="term" value="F:DNA binding"/>
    <property type="evidence" value="ECO:0007669"/>
    <property type="project" value="InterPro"/>
</dbReference>
<evidence type="ECO:0000256" key="4">
    <source>
        <dbReference type="SAM" id="MobiDB-lite"/>
    </source>
</evidence>
<dbReference type="SUPFAM" id="SSF56349">
    <property type="entry name" value="DNA breaking-rejoining enzymes"/>
    <property type="match status" value="1"/>
</dbReference>
<proteinExistence type="inferred from homology"/>
<dbReference type="AlphaFoldDB" id="A0A2S9IV21"/>
<dbReference type="Gene3D" id="1.10.443.10">
    <property type="entry name" value="Intergrase catalytic core"/>
    <property type="match status" value="1"/>
</dbReference>
<organism evidence="5 6">
    <name type="scientific">Phyllobacterium phragmitis</name>
    <dbReference type="NCBI Taxonomy" id="2670329"/>
    <lineage>
        <taxon>Bacteria</taxon>
        <taxon>Pseudomonadati</taxon>
        <taxon>Pseudomonadota</taxon>
        <taxon>Alphaproteobacteria</taxon>
        <taxon>Hyphomicrobiales</taxon>
        <taxon>Phyllobacteriaceae</taxon>
        <taxon>Phyllobacterium</taxon>
    </lineage>
</organism>
<keyword evidence="2" id="KW-0229">DNA integration</keyword>
<evidence type="ECO:0000256" key="2">
    <source>
        <dbReference type="ARBA" id="ARBA00022908"/>
    </source>
</evidence>
<gene>
    <name evidence="5" type="ORF">C5748_07300</name>
</gene>
<dbReference type="GO" id="GO:0015074">
    <property type="term" value="P:DNA integration"/>
    <property type="evidence" value="ECO:0007669"/>
    <property type="project" value="UniProtKB-KW"/>
</dbReference>
<dbReference type="PANTHER" id="PTHR30629:SF2">
    <property type="entry name" value="PROPHAGE INTEGRASE INTS-RELATED"/>
    <property type="match status" value="1"/>
</dbReference>
<keyword evidence="6" id="KW-1185">Reference proteome</keyword>
<dbReference type="EMBL" id="PVBR01000004">
    <property type="protein sequence ID" value="PRD44377.1"/>
    <property type="molecule type" value="Genomic_DNA"/>
</dbReference>
<keyword evidence="3" id="KW-0233">DNA recombination</keyword>
<feature type="region of interest" description="Disordered" evidence="4">
    <location>
        <begin position="379"/>
        <end position="399"/>
    </location>
</feature>